<proteinExistence type="predicted"/>
<accession>A0A372NMN7</accession>
<dbReference type="EMBL" id="QWDC01000005">
    <property type="protein sequence ID" value="RFZ90118.1"/>
    <property type="molecule type" value="Genomic_DNA"/>
</dbReference>
<evidence type="ECO:0008006" key="3">
    <source>
        <dbReference type="Google" id="ProtNLM"/>
    </source>
</evidence>
<keyword evidence="2" id="KW-1185">Reference proteome</keyword>
<dbReference type="Gene3D" id="1.10.1220.10">
    <property type="entry name" value="Met repressor-like"/>
    <property type="match status" value="1"/>
</dbReference>
<reference evidence="1 2" key="1">
    <citation type="submission" date="2018-08" db="EMBL/GenBank/DDBJ databases">
        <title>Mucilaginibacter sp. MYSH2.</title>
        <authorList>
            <person name="Seo T."/>
        </authorList>
    </citation>
    <scope>NUCLEOTIDE SEQUENCE [LARGE SCALE GENOMIC DNA]</scope>
    <source>
        <strain evidence="1 2">MYSH2</strain>
    </source>
</reference>
<name>A0A372NMN7_9SPHI</name>
<gene>
    <name evidence="1" type="ORF">D0C36_23025</name>
</gene>
<dbReference type="AlphaFoldDB" id="A0A372NMN7"/>
<evidence type="ECO:0000313" key="2">
    <source>
        <dbReference type="Proteomes" id="UP000264217"/>
    </source>
</evidence>
<dbReference type="Proteomes" id="UP000264217">
    <property type="component" value="Unassembled WGS sequence"/>
</dbReference>
<protein>
    <recommendedName>
        <fullName evidence="3">CopG family transcriptional regulator</fullName>
    </recommendedName>
</protein>
<comment type="caution">
    <text evidence="1">The sequence shown here is derived from an EMBL/GenBank/DDBJ whole genome shotgun (WGS) entry which is preliminary data.</text>
</comment>
<dbReference type="InterPro" id="IPR013321">
    <property type="entry name" value="Arc_rbn_hlx_hlx"/>
</dbReference>
<sequence>MNRGMEGYKDRLGNLADKLKREAPQTPLQEVNPVKEPDLLKEEEAQLNVWIPRSLLKQMKVHGLENDLSLKDISIRALQTYLSGNAGSSKS</sequence>
<dbReference type="GO" id="GO:0006355">
    <property type="term" value="P:regulation of DNA-templated transcription"/>
    <property type="evidence" value="ECO:0007669"/>
    <property type="project" value="InterPro"/>
</dbReference>
<evidence type="ECO:0000313" key="1">
    <source>
        <dbReference type="EMBL" id="RFZ90118.1"/>
    </source>
</evidence>
<organism evidence="1 2">
    <name type="scientific">Mucilaginibacter conchicola</name>
    <dbReference type="NCBI Taxonomy" id="2303333"/>
    <lineage>
        <taxon>Bacteria</taxon>
        <taxon>Pseudomonadati</taxon>
        <taxon>Bacteroidota</taxon>
        <taxon>Sphingobacteriia</taxon>
        <taxon>Sphingobacteriales</taxon>
        <taxon>Sphingobacteriaceae</taxon>
        <taxon>Mucilaginibacter</taxon>
    </lineage>
</organism>